<sequence length="69" mass="7727">MSKHPRAERSTKAAARRGGKRPECDDSSDDGGSKRDDSVHTSSYWRDLRTERSFAVDKLKKHAPGPTEN</sequence>
<protein>
    <submittedName>
        <fullName evidence="2">Uncharacterized protein</fullName>
    </submittedName>
</protein>
<evidence type="ECO:0000256" key="1">
    <source>
        <dbReference type="SAM" id="MobiDB-lite"/>
    </source>
</evidence>
<comment type="caution">
    <text evidence="2">The sequence shown here is derived from an EMBL/GenBank/DDBJ whole genome shotgun (WGS) entry which is preliminary data.</text>
</comment>
<feature type="compositionally biased region" description="Basic and acidic residues" evidence="1">
    <location>
        <begin position="46"/>
        <end position="58"/>
    </location>
</feature>
<dbReference type="EMBL" id="JWJG01000028">
    <property type="protein sequence ID" value="KIF79975.1"/>
    <property type="molecule type" value="Genomic_DNA"/>
</dbReference>
<gene>
    <name evidence="2" type="ORF">TSA66_02710</name>
</gene>
<dbReference type="Proteomes" id="UP000031572">
    <property type="component" value="Unassembled WGS sequence"/>
</dbReference>
<evidence type="ECO:0000313" key="2">
    <source>
        <dbReference type="EMBL" id="KIF79975.1"/>
    </source>
</evidence>
<feature type="compositionally biased region" description="Basic and acidic residues" evidence="1">
    <location>
        <begin position="1"/>
        <end position="11"/>
    </location>
</feature>
<name>A0A0C2BFH2_9BURK</name>
<accession>A0A0C2BFH2</accession>
<keyword evidence="3" id="KW-1185">Reference proteome</keyword>
<reference evidence="2 3" key="1">
    <citation type="submission" date="2014-12" db="EMBL/GenBank/DDBJ databases">
        <title>Denitrispirillum autotrophicum gen. nov., sp. nov., Denitrifying, Facultatively Autotrophic Bacteria Isolated from Rice Paddy Soil.</title>
        <authorList>
            <person name="Ishii S."/>
            <person name="Ashida N."/>
            <person name="Ohno H."/>
            <person name="Otsuka S."/>
            <person name="Yokota A."/>
            <person name="Senoo K."/>
        </authorList>
    </citation>
    <scope>NUCLEOTIDE SEQUENCE [LARGE SCALE GENOMIC DNA]</scope>
    <source>
        <strain evidence="2 3">TSA66</strain>
    </source>
</reference>
<organism evidence="2 3">
    <name type="scientific">Noviherbaspirillum autotrophicum</name>
    <dbReference type="NCBI Taxonomy" id="709839"/>
    <lineage>
        <taxon>Bacteria</taxon>
        <taxon>Pseudomonadati</taxon>
        <taxon>Pseudomonadota</taxon>
        <taxon>Betaproteobacteria</taxon>
        <taxon>Burkholderiales</taxon>
        <taxon>Oxalobacteraceae</taxon>
        <taxon>Noviherbaspirillum</taxon>
    </lineage>
</organism>
<evidence type="ECO:0000313" key="3">
    <source>
        <dbReference type="Proteomes" id="UP000031572"/>
    </source>
</evidence>
<feature type="region of interest" description="Disordered" evidence="1">
    <location>
        <begin position="1"/>
        <end position="69"/>
    </location>
</feature>
<dbReference type="AlphaFoldDB" id="A0A0C2BFH2"/>
<proteinExistence type="predicted"/>